<dbReference type="SUPFAM" id="SSF53649">
    <property type="entry name" value="Alkaline phosphatase-like"/>
    <property type="match status" value="1"/>
</dbReference>
<evidence type="ECO:0000256" key="1">
    <source>
        <dbReference type="ARBA" id="ARBA00001913"/>
    </source>
</evidence>
<keyword evidence="5" id="KW-0378">Hydrolase</keyword>
<evidence type="ECO:0000256" key="5">
    <source>
        <dbReference type="ARBA" id="ARBA00022801"/>
    </source>
</evidence>
<evidence type="ECO:0000313" key="10">
    <source>
        <dbReference type="Proteomes" id="UP000346198"/>
    </source>
</evidence>
<dbReference type="RefSeq" id="WP_136063327.1">
    <property type="nucleotide sequence ID" value="NZ_CAAHFH010000002.1"/>
</dbReference>
<keyword evidence="6" id="KW-0106">Calcium</keyword>
<dbReference type="EMBL" id="CAAHFH010000002">
    <property type="protein sequence ID" value="VGO21895.1"/>
    <property type="molecule type" value="Genomic_DNA"/>
</dbReference>
<accession>A0A6C2UNQ6</accession>
<evidence type="ECO:0000256" key="4">
    <source>
        <dbReference type="ARBA" id="ARBA00022729"/>
    </source>
</evidence>
<organism evidence="9 10">
    <name type="scientific">Pontiella sulfatireligans</name>
    <dbReference type="NCBI Taxonomy" id="2750658"/>
    <lineage>
        <taxon>Bacteria</taxon>
        <taxon>Pseudomonadati</taxon>
        <taxon>Kiritimatiellota</taxon>
        <taxon>Kiritimatiellia</taxon>
        <taxon>Kiritimatiellales</taxon>
        <taxon>Pontiellaceae</taxon>
        <taxon>Pontiella</taxon>
    </lineage>
</organism>
<keyword evidence="10" id="KW-1185">Reference proteome</keyword>
<dbReference type="InterPro" id="IPR017850">
    <property type="entry name" value="Alkaline_phosphatase_core_sf"/>
</dbReference>
<reference evidence="9 10" key="1">
    <citation type="submission" date="2019-04" db="EMBL/GenBank/DDBJ databases">
        <authorList>
            <person name="Van Vliet M D."/>
        </authorList>
    </citation>
    <scope>NUCLEOTIDE SEQUENCE [LARGE SCALE GENOMIC DNA]</scope>
    <source>
        <strain evidence="9 10">F21</strain>
    </source>
</reference>
<comment type="cofactor">
    <cofactor evidence="1">
        <name>Ca(2+)</name>
        <dbReference type="ChEBI" id="CHEBI:29108"/>
    </cofactor>
</comment>
<dbReference type="PANTHER" id="PTHR45953:SF1">
    <property type="entry name" value="IDURONATE 2-SULFATASE"/>
    <property type="match status" value="1"/>
</dbReference>
<dbReference type="InterPro" id="IPR035874">
    <property type="entry name" value="IDS"/>
</dbReference>
<dbReference type="PANTHER" id="PTHR45953">
    <property type="entry name" value="IDURONATE 2-SULFATASE"/>
    <property type="match status" value="1"/>
</dbReference>
<evidence type="ECO:0000259" key="8">
    <source>
        <dbReference type="Pfam" id="PF00884"/>
    </source>
</evidence>
<name>A0A6C2UNQ6_9BACT</name>
<dbReference type="Proteomes" id="UP000346198">
    <property type="component" value="Unassembled WGS sequence"/>
</dbReference>
<keyword evidence="3" id="KW-0479">Metal-binding</keyword>
<evidence type="ECO:0000256" key="6">
    <source>
        <dbReference type="ARBA" id="ARBA00022837"/>
    </source>
</evidence>
<dbReference type="Pfam" id="PF00884">
    <property type="entry name" value="Sulfatase"/>
    <property type="match status" value="1"/>
</dbReference>
<keyword evidence="4 7" id="KW-0732">Signal</keyword>
<sequence length="474" mass="53515">MKRMLSLLLITLASVSMAENKNVLLICIDDIRPVMGCYGGAAKTPNLDKFAQSGAAFTRHYIQWPVCGPSRASMMGGLRPDSTGIYEIGNSWQISKRPDTHPTMPRYFMDHGYKTLSFGKTYHSKGVGKGFGWSETAWHPESGWTCYVDFEYVEGKKNQWRPAYEIYDGPDSKHNDFQTADKVIQALEENKDRLFFIAGGFYKPHLPFVAPKKYWDLYSDDEISAIDPASLPKGAGDFMYNWTEISSYGDSEGNLFSGDNGVGGKQTRDLIHAYYACVSFIDAQVGRIFQTLEKTGLAENTAVVIWGDHGFHLGDHGRWAKHTQFEQSMRSPLLARFPDRQKISGETQAIVESVDIYPTLCEYAGLKIPDFVEGKSFLPVVEGKGNGKEAAFSQIRPVNRKKAESQVMAYSVRTKDFRYVEWRGLDDPSDVVWRELYDHRKDPEETVSILDNPEYAGVVKAHEKLVFENYGSLK</sequence>
<evidence type="ECO:0000256" key="3">
    <source>
        <dbReference type="ARBA" id="ARBA00022723"/>
    </source>
</evidence>
<feature type="chain" id="PRO_5029014351" evidence="7">
    <location>
        <begin position="19"/>
        <end position="474"/>
    </location>
</feature>
<comment type="similarity">
    <text evidence="2">Belongs to the sulfatase family.</text>
</comment>
<evidence type="ECO:0000313" key="9">
    <source>
        <dbReference type="EMBL" id="VGO21895.1"/>
    </source>
</evidence>
<dbReference type="InterPro" id="IPR000917">
    <property type="entry name" value="Sulfatase_N"/>
</dbReference>
<gene>
    <name evidence="9" type="primary">betC_51</name>
    <name evidence="9" type="ORF">SCARR_03975</name>
</gene>
<dbReference type="CDD" id="cd16030">
    <property type="entry name" value="iduronate-2-sulfatase"/>
    <property type="match status" value="1"/>
</dbReference>
<dbReference type="GO" id="GO:0004423">
    <property type="term" value="F:iduronate-2-sulfatase activity"/>
    <property type="evidence" value="ECO:0007669"/>
    <property type="project" value="InterPro"/>
</dbReference>
<dbReference type="Gene3D" id="3.40.720.10">
    <property type="entry name" value="Alkaline Phosphatase, subunit A"/>
    <property type="match status" value="1"/>
</dbReference>
<proteinExistence type="inferred from homology"/>
<dbReference type="GO" id="GO:0005737">
    <property type="term" value="C:cytoplasm"/>
    <property type="evidence" value="ECO:0007669"/>
    <property type="project" value="TreeGrafter"/>
</dbReference>
<dbReference type="AlphaFoldDB" id="A0A6C2UNQ6"/>
<feature type="signal peptide" evidence="7">
    <location>
        <begin position="1"/>
        <end position="18"/>
    </location>
</feature>
<evidence type="ECO:0000256" key="7">
    <source>
        <dbReference type="SAM" id="SignalP"/>
    </source>
</evidence>
<protein>
    <submittedName>
        <fullName evidence="9">Choline-sulfatase</fullName>
    </submittedName>
</protein>
<feature type="domain" description="Sulfatase N-terminal" evidence="8">
    <location>
        <begin position="21"/>
        <end position="365"/>
    </location>
</feature>
<dbReference type="GO" id="GO:0046872">
    <property type="term" value="F:metal ion binding"/>
    <property type="evidence" value="ECO:0007669"/>
    <property type="project" value="UniProtKB-KW"/>
</dbReference>
<evidence type="ECO:0000256" key="2">
    <source>
        <dbReference type="ARBA" id="ARBA00008779"/>
    </source>
</evidence>